<reference evidence="1 2" key="1">
    <citation type="submission" date="2019-06" db="EMBL/GenBank/DDBJ databases">
        <title>Whole genome shotgun sequence of Streptomyces cacaoi subsp. cacaoi NBRC 12748.</title>
        <authorList>
            <person name="Hosoyama A."/>
            <person name="Uohara A."/>
            <person name="Ohji S."/>
            <person name="Ichikawa N."/>
        </authorList>
    </citation>
    <scope>NUCLEOTIDE SEQUENCE [LARGE SCALE GENOMIC DNA]</scope>
    <source>
        <strain evidence="1 2">NBRC 12748</strain>
    </source>
</reference>
<dbReference type="Proteomes" id="UP000319210">
    <property type="component" value="Unassembled WGS sequence"/>
</dbReference>
<protein>
    <submittedName>
        <fullName evidence="1">Uncharacterized protein</fullName>
    </submittedName>
</protein>
<evidence type="ECO:0000313" key="2">
    <source>
        <dbReference type="Proteomes" id="UP000319210"/>
    </source>
</evidence>
<accession>A0A4Y3R327</accession>
<sequence>MAVTTETSVYHCECGGELQVNASAWLNLRKGSKGRAELSVFGFSEVDFEVVCALCGERSQSDELEEEIKHFIYGSGRADWFRG</sequence>
<dbReference type="AlphaFoldDB" id="A0A4Y3R327"/>
<name>A0A4Y3R327_STRCI</name>
<comment type="caution">
    <text evidence="1">The sequence shown here is derived from an EMBL/GenBank/DDBJ whole genome shotgun (WGS) entry which is preliminary data.</text>
</comment>
<gene>
    <name evidence="1" type="ORF">SCA03_29710</name>
</gene>
<proteinExistence type="predicted"/>
<dbReference type="EMBL" id="BJMM01000012">
    <property type="protein sequence ID" value="GEB50420.1"/>
    <property type="molecule type" value="Genomic_DNA"/>
</dbReference>
<evidence type="ECO:0000313" key="1">
    <source>
        <dbReference type="EMBL" id="GEB50420.1"/>
    </source>
</evidence>
<organism evidence="1 2">
    <name type="scientific">Streptomyces cacaoi</name>
    <dbReference type="NCBI Taxonomy" id="1898"/>
    <lineage>
        <taxon>Bacteria</taxon>
        <taxon>Bacillati</taxon>
        <taxon>Actinomycetota</taxon>
        <taxon>Actinomycetes</taxon>
        <taxon>Kitasatosporales</taxon>
        <taxon>Streptomycetaceae</taxon>
        <taxon>Streptomyces</taxon>
    </lineage>
</organism>
<keyword evidence="2" id="KW-1185">Reference proteome</keyword>